<keyword evidence="1" id="KW-1133">Transmembrane helix</keyword>
<dbReference type="Proteomes" id="UP000237755">
    <property type="component" value="Unassembled WGS sequence"/>
</dbReference>
<feature type="transmembrane region" description="Helical" evidence="1">
    <location>
        <begin position="105"/>
        <end position="125"/>
    </location>
</feature>
<accession>A0ABX5AXK7</accession>
<gene>
    <name evidence="2" type="ORF">GY24_05330</name>
</gene>
<sequence>MVRQLTVAASAVIAVAGSFIGSGAAGGTPIQDAAGGALAADATLIAPGTGAFSIWSLIYLGLLVYAVWQFLPGQKRAARQRRLGYLVAASLLLNAAWILSVQFDLIWLSVPVIIALLVVLARAFVITIQDPPTGAVDGIVTDGTIGLYLGWVCVATAANIAAVLVAAGFDGWGIGAEVWAVAVLALAGVVGILLAVYGGGRIAPTLSLVWGLAWVGVARLSAEPFSGATAIGAIVAAGAVVAVTAVARVHAQRTPLSARLRQARGTRL</sequence>
<comment type="caution">
    <text evidence="2">The sequence shown here is derived from an EMBL/GenBank/DDBJ whole genome shotgun (WGS) entry which is preliminary data.</text>
</comment>
<feature type="transmembrane region" description="Helical" evidence="1">
    <location>
        <begin position="178"/>
        <end position="198"/>
    </location>
</feature>
<keyword evidence="1" id="KW-0472">Membrane</keyword>
<organism evidence="2 3">
    <name type="scientific">Microterricola pindariensis</name>
    <dbReference type="NCBI Taxonomy" id="478010"/>
    <lineage>
        <taxon>Bacteria</taxon>
        <taxon>Bacillati</taxon>
        <taxon>Actinomycetota</taxon>
        <taxon>Actinomycetes</taxon>
        <taxon>Micrococcales</taxon>
        <taxon>Microbacteriaceae</taxon>
        <taxon>Microterricola</taxon>
    </lineage>
</organism>
<keyword evidence="1" id="KW-0812">Transmembrane</keyword>
<feature type="transmembrane region" description="Helical" evidence="1">
    <location>
        <begin position="51"/>
        <end position="71"/>
    </location>
</feature>
<feature type="transmembrane region" description="Helical" evidence="1">
    <location>
        <begin position="83"/>
        <end position="99"/>
    </location>
</feature>
<dbReference type="EMBL" id="MPZN01000011">
    <property type="protein sequence ID" value="PPL19620.1"/>
    <property type="molecule type" value="Genomic_DNA"/>
</dbReference>
<evidence type="ECO:0000313" key="2">
    <source>
        <dbReference type="EMBL" id="PPL19620.1"/>
    </source>
</evidence>
<feature type="transmembrane region" description="Helical" evidence="1">
    <location>
        <begin position="205"/>
        <end position="222"/>
    </location>
</feature>
<feature type="transmembrane region" description="Helical" evidence="1">
    <location>
        <begin position="228"/>
        <end position="251"/>
    </location>
</feature>
<evidence type="ECO:0008006" key="4">
    <source>
        <dbReference type="Google" id="ProtNLM"/>
    </source>
</evidence>
<evidence type="ECO:0000256" key="1">
    <source>
        <dbReference type="SAM" id="Phobius"/>
    </source>
</evidence>
<proteinExistence type="predicted"/>
<evidence type="ECO:0000313" key="3">
    <source>
        <dbReference type="Proteomes" id="UP000237755"/>
    </source>
</evidence>
<dbReference type="Gene3D" id="1.20.1260.100">
    <property type="entry name" value="TspO/MBR protein"/>
    <property type="match status" value="1"/>
</dbReference>
<reference evidence="2 3" key="1">
    <citation type="journal article" date="2008" name="Int. J. Syst. Evol. Microbiol.">
        <title>Leifsonia pindariensis sp. nov., isolated from the Pindari glacier of the Indian Himalayas, and emended description of the genus Leifsonia.</title>
        <authorList>
            <person name="Reddy G.S."/>
            <person name="Prabagaran S.R."/>
            <person name="Shivaji S."/>
        </authorList>
    </citation>
    <scope>NUCLEOTIDE SEQUENCE [LARGE SCALE GENOMIC DNA]</scope>
    <source>
        <strain evidence="2 3">PON 10</strain>
    </source>
</reference>
<dbReference type="InterPro" id="IPR038330">
    <property type="entry name" value="TspO/MBR-related_sf"/>
</dbReference>
<keyword evidence="3" id="KW-1185">Reference proteome</keyword>
<dbReference type="PANTHER" id="PTHR33802">
    <property type="entry name" value="SI:CH211-161H7.5-RELATED"/>
    <property type="match status" value="1"/>
</dbReference>
<dbReference type="PANTHER" id="PTHR33802:SF1">
    <property type="entry name" value="XK-RELATED PROTEIN"/>
    <property type="match status" value="1"/>
</dbReference>
<feature type="transmembrane region" description="Helical" evidence="1">
    <location>
        <begin position="145"/>
        <end position="166"/>
    </location>
</feature>
<protein>
    <recommendedName>
        <fullName evidence="4">Tryptophan-rich sensory protein</fullName>
    </recommendedName>
</protein>
<name>A0ABX5AXK7_9MICO</name>